<protein>
    <submittedName>
        <fullName evidence="2">Uncharacterized protein</fullName>
    </submittedName>
</protein>
<accession>A0A8R1U3B5</accession>
<evidence type="ECO:0000313" key="2">
    <source>
        <dbReference type="EnsemblMetazoa" id="PPA00655.1"/>
    </source>
</evidence>
<dbReference type="EnsemblMetazoa" id="PPA00655.1">
    <property type="protein sequence ID" value="PPA00655.1"/>
    <property type="gene ID" value="WBGene00090209"/>
</dbReference>
<proteinExistence type="predicted"/>
<feature type="compositionally biased region" description="Low complexity" evidence="1">
    <location>
        <begin position="32"/>
        <end position="41"/>
    </location>
</feature>
<accession>A0A2A6BPL5</accession>
<sequence length="139" mass="15178">MSAALTSSSSSSISKAFEGVRFRPSPFNNVKTSSTSTPPSSLRRIRFHTPPLAALIEDAEELVHSTPSRPSASRPLIREVASRPRRSVPRPPSHAAPSSRHSPRLEPIREVAETAIDFVHAKNFTTPPPFIRISTTCDV</sequence>
<dbReference type="Proteomes" id="UP000005239">
    <property type="component" value="Unassembled WGS sequence"/>
</dbReference>
<reference evidence="2" key="2">
    <citation type="submission" date="2022-06" db="UniProtKB">
        <authorList>
            <consortium name="EnsemblMetazoa"/>
        </authorList>
    </citation>
    <scope>IDENTIFICATION</scope>
    <source>
        <strain evidence="2">PS312</strain>
    </source>
</reference>
<gene>
    <name evidence="2" type="primary">WBGene00090209</name>
</gene>
<organism evidence="2 3">
    <name type="scientific">Pristionchus pacificus</name>
    <name type="common">Parasitic nematode worm</name>
    <dbReference type="NCBI Taxonomy" id="54126"/>
    <lineage>
        <taxon>Eukaryota</taxon>
        <taxon>Metazoa</taxon>
        <taxon>Ecdysozoa</taxon>
        <taxon>Nematoda</taxon>
        <taxon>Chromadorea</taxon>
        <taxon>Rhabditida</taxon>
        <taxon>Rhabditina</taxon>
        <taxon>Diplogasteromorpha</taxon>
        <taxon>Diplogasteroidea</taxon>
        <taxon>Neodiplogasteridae</taxon>
        <taxon>Pristionchus</taxon>
    </lineage>
</organism>
<reference evidence="3" key="1">
    <citation type="journal article" date="2008" name="Nat. Genet.">
        <title>The Pristionchus pacificus genome provides a unique perspective on nematode lifestyle and parasitism.</title>
        <authorList>
            <person name="Dieterich C."/>
            <person name="Clifton S.W."/>
            <person name="Schuster L.N."/>
            <person name="Chinwalla A."/>
            <person name="Delehaunty K."/>
            <person name="Dinkelacker I."/>
            <person name="Fulton L."/>
            <person name="Fulton R."/>
            <person name="Godfrey J."/>
            <person name="Minx P."/>
            <person name="Mitreva M."/>
            <person name="Roeseler W."/>
            <person name="Tian H."/>
            <person name="Witte H."/>
            <person name="Yang S.P."/>
            <person name="Wilson R.K."/>
            <person name="Sommer R.J."/>
        </authorList>
    </citation>
    <scope>NUCLEOTIDE SEQUENCE [LARGE SCALE GENOMIC DNA]</scope>
    <source>
        <strain evidence="3">PS312</strain>
    </source>
</reference>
<evidence type="ECO:0000313" key="3">
    <source>
        <dbReference type="Proteomes" id="UP000005239"/>
    </source>
</evidence>
<name>A0A2A6BPL5_PRIPA</name>
<dbReference type="AlphaFoldDB" id="A0A2A6BPL5"/>
<feature type="region of interest" description="Disordered" evidence="1">
    <location>
        <begin position="23"/>
        <end position="46"/>
    </location>
</feature>
<feature type="region of interest" description="Disordered" evidence="1">
    <location>
        <begin position="61"/>
        <end position="106"/>
    </location>
</feature>
<keyword evidence="3" id="KW-1185">Reference proteome</keyword>
<evidence type="ECO:0000256" key="1">
    <source>
        <dbReference type="SAM" id="MobiDB-lite"/>
    </source>
</evidence>